<feature type="chain" id="PRO_5025689949" evidence="1">
    <location>
        <begin position="20"/>
        <end position="384"/>
    </location>
</feature>
<keyword evidence="1" id="KW-0732">Signal</keyword>
<name>A0A6C2TZE3_PONDE</name>
<evidence type="ECO:0000313" key="3">
    <source>
        <dbReference type="Proteomes" id="UP000366872"/>
    </source>
</evidence>
<dbReference type="Proteomes" id="UP000366872">
    <property type="component" value="Unassembled WGS sequence"/>
</dbReference>
<protein>
    <submittedName>
        <fullName evidence="2">Uncharacterized protein</fullName>
    </submittedName>
</protein>
<sequence length="384" mass="42361">MKTIIFYVLCAWSPMVAWASQNRGVWFWHSDTSPYGAANIVGVSALEAQTVGFLKARGVKRIYGSYKNRSVDEPAVIASWNDRLHTHGISSQILFSEPTWVEVASRSNLLDTISSRVADFNNAVGRLPSEKFKAIHLDLEPQQLAAWDAGDGTVKRNYLTLLLDTYTEVRAHMDTVGLATLGLYADLPVWYDKLPADGGSVGWADTADRDNWYAAIGVPLSGVSMMAFERDTFSSIDNAVAYERANIPGATVRTAIQADVGAGETWPVIADFKSMMDTLETAYGFSGATDIENYRLWREVVAAQPITALAANFAPYALDGDIGFEVNTGGTYVVQFSQNLCNWAELQRVRTPRPGTTTTNLPVDITSKQGFFKVYRFEDFQTEP</sequence>
<dbReference type="EMBL" id="CAAHFG010000001">
    <property type="protein sequence ID" value="VGO12731.1"/>
    <property type="molecule type" value="Genomic_DNA"/>
</dbReference>
<feature type="signal peptide" evidence="1">
    <location>
        <begin position="1"/>
        <end position="19"/>
    </location>
</feature>
<dbReference type="RefSeq" id="WP_168442024.1">
    <property type="nucleotide sequence ID" value="NZ_CAAHFG010000001.1"/>
</dbReference>
<keyword evidence="3" id="KW-1185">Reference proteome</keyword>
<gene>
    <name evidence="2" type="ORF">PDESU_01285</name>
</gene>
<reference evidence="2 3" key="1">
    <citation type="submission" date="2019-04" db="EMBL/GenBank/DDBJ databases">
        <authorList>
            <person name="Van Vliet M D."/>
        </authorList>
    </citation>
    <scope>NUCLEOTIDE SEQUENCE [LARGE SCALE GENOMIC DNA]</scope>
    <source>
        <strain evidence="2 3">F1</strain>
    </source>
</reference>
<proteinExistence type="predicted"/>
<organism evidence="2 3">
    <name type="scientific">Pontiella desulfatans</name>
    <dbReference type="NCBI Taxonomy" id="2750659"/>
    <lineage>
        <taxon>Bacteria</taxon>
        <taxon>Pseudomonadati</taxon>
        <taxon>Kiritimatiellota</taxon>
        <taxon>Kiritimatiellia</taxon>
        <taxon>Kiritimatiellales</taxon>
        <taxon>Pontiellaceae</taxon>
        <taxon>Pontiella</taxon>
    </lineage>
</organism>
<evidence type="ECO:0000256" key="1">
    <source>
        <dbReference type="SAM" id="SignalP"/>
    </source>
</evidence>
<accession>A0A6C2TZE3</accession>
<dbReference type="AlphaFoldDB" id="A0A6C2TZE3"/>
<evidence type="ECO:0000313" key="2">
    <source>
        <dbReference type="EMBL" id="VGO12731.1"/>
    </source>
</evidence>